<dbReference type="AlphaFoldDB" id="A0A9Q1GT86"/>
<sequence>MFADDLLLFYKADPPTIRHIMSALALLHKCAGLKANLAKSQMVMGGCNAQLQQQCLQLTEEEADKHVLFSCPYAQEVWQGLNAWWQSPVNQASHNLTTYLLAVKGPKAQKSITFAIYAASIYYLWYARNKRIFQSKNIPSSQTIRIIKEQLINHNESMVRFLSSSVMKNSHVFMVDPNEGNAL</sequence>
<accession>A0A9Q1GT86</accession>
<name>A0A9Q1GT86_9CARY</name>
<dbReference type="EMBL" id="JAKOGI010001751">
    <property type="protein sequence ID" value="KAJ8424178.1"/>
    <property type="molecule type" value="Genomic_DNA"/>
</dbReference>
<protein>
    <recommendedName>
        <fullName evidence="3">Reverse transcriptase zinc-binding domain-containing protein</fullName>
    </recommendedName>
</protein>
<dbReference type="PANTHER" id="PTHR33116:SF84">
    <property type="entry name" value="RNA-DIRECTED DNA POLYMERASE"/>
    <property type="match status" value="1"/>
</dbReference>
<reference evidence="1" key="1">
    <citation type="submission" date="2022-04" db="EMBL/GenBank/DDBJ databases">
        <title>Carnegiea gigantea Genome sequencing and assembly v2.</title>
        <authorList>
            <person name="Copetti D."/>
            <person name="Sanderson M.J."/>
            <person name="Burquez A."/>
            <person name="Wojciechowski M.F."/>
        </authorList>
    </citation>
    <scope>NUCLEOTIDE SEQUENCE</scope>
    <source>
        <strain evidence="1">SGP5-SGP5p</strain>
        <tissue evidence="1">Aerial part</tissue>
    </source>
</reference>
<evidence type="ECO:0008006" key="3">
    <source>
        <dbReference type="Google" id="ProtNLM"/>
    </source>
</evidence>
<keyword evidence="2" id="KW-1185">Reference proteome</keyword>
<dbReference type="Proteomes" id="UP001153076">
    <property type="component" value="Unassembled WGS sequence"/>
</dbReference>
<evidence type="ECO:0000313" key="2">
    <source>
        <dbReference type="Proteomes" id="UP001153076"/>
    </source>
</evidence>
<comment type="caution">
    <text evidence="1">The sequence shown here is derived from an EMBL/GenBank/DDBJ whole genome shotgun (WGS) entry which is preliminary data.</text>
</comment>
<evidence type="ECO:0000313" key="1">
    <source>
        <dbReference type="EMBL" id="KAJ8424178.1"/>
    </source>
</evidence>
<dbReference type="OrthoDB" id="1906820at2759"/>
<dbReference type="PANTHER" id="PTHR33116">
    <property type="entry name" value="REVERSE TRANSCRIPTASE ZINC-BINDING DOMAIN-CONTAINING PROTEIN-RELATED-RELATED"/>
    <property type="match status" value="1"/>
</dbReference>
<gene>
    <name evidence="1" type="ORF">Cgig2_015912</name>
</gene>
<proteinExistence type="predicted"/>
<organism evidence="1 2">
    <name type="scientific">Carnegiea gigantea</name>
    <dbReference type="NCBI Taxonomy" id="171969"/>
    <lineage>
        <taxon>Eukaryota</taxon>
        <taxon>Viridiplantae</taxon>
        <taxon>Streptophyta</taxon>
        <taxon>Embryophyta</taxon>
        <taxon>Tracheophyta</taxon>
        <taxon>Spermatophyta</taxon>
        <taxon>Magnoliopsida</taxon>
        <taxon>eudicotyledons</taxon>
        <taxon>Gunneridae</taxon>
        <taxon>Pentapetalae</taxon>
        <taxon>Caryophyllales</taxon>
        <taxon>Cactineae</taxon>
        <taxon>Cactaceae</taxon>
        <taxon>Cactoideae</taxon>
        <taxon>Echinocereeae</taxon>
        <taxon>Carnegiea</taxon>
    </lineage>
</organism>